<dbReference type="PROSITE" id="PS00108">
    <property type="entry name" value="PROTEIN_KINASE_ST"/>
    <property type="match status" value="1"/>
</dbReference>
<dbReference type="Gene3D" id="1.10.510.10">
    <property type="entry name" value="Transferase(Phosphotransferase) domain 1"/>
    <property type="match status" value="1"/>
</dbReference>
<dbReference type="InterPro" id="IPR008271">
    <property type="entry name" value="Ser/Thr_kinase_AS"/>
</dbReference>
<keyword evidence="5 8" id="KW-0067">ATP-binding</keyword>
<dbReference type="InParanoid" id="A0A200QD58"/>
<evidence type="ECO:0000256" key="8">
    <source>
        <dbReference type="PROSITE-ProRule" id="PRU10141"/>
    </source>
</evidence>
<dbReference type="EMBL" id="MVGT01002328">
    <property type="protein sequence ID" value="OVA08395.1"/>
    <property type="molecule type" value="Genomic_DNA"/>
</dbReference>
<keyword evidence="2" id="KW-0808">Transferase</keyword>
<dbReference type="InterPro" id="IPR011009">
    <property type="entry name" value="Kinase-like_dom_sf"/>
</dbReference>
<dbReference type="Pfam" id="PF00069">
    <property type="entry name" value="Pkinase"/>
    <property type="match status" value="1"/>
</dbReference>
<dbReference type="GO" id="GO:0051707">
    <property type="term" value="P:response to other organism"/>
    <property type="evidence" value="ECO:0007669"/>
    <property type="project" value="UniProtKB-ARBA"/>
</dbReference>
<organism evidence="11 12">
    <name type="scientific">Macleaya cordata</name>
    <name type="common">Five-seeded plume-poppy</name>
    <name type="synonym">Bocconia cordata</name>
    <dbReference type="NCBI Taxonomy" id="56857"/>
    <lineage>
        <taxon>Eukaryota</taxon>
        <taxon>Viridiplantae</taxon>
        <taxon>Streptophyta</taxon>
        <taxon>Embryophyta</taxon>
        <taxon>Tracheophyta</taxon>
        <taxon>Spermatophyta</taxon>
        <taxon>Magnoliopsida</taxon>
        <taxon>Ranunculales</taxon>
        <taxon>Papaveraceae</taxon>
        <taxon>Papaveroideae</taxon>
        <taxon>Macleaya</taxon>
    </lineage>
</organism>
<keyword evidence="1 9" id="KW-0723">Serine/threonine-protein kinase</keyword>
<dbReference type="OMA" id="MERSEVH"/>
<evidence type="ECO:0000256" key="3">
    <source>
        <dbReference type="ARBA" id="ARBA00022741"/>
    </source>
</evidence>
<accession>A0A200QD58</accession>
<dbReference type="PANTHER" id="PTHR48013:SF32">
    <property type="entry name" value="MITOGEN-ACTIVATED PROTEIN KINASE KINASE 2-LIKE"/>
    <property type="match status" value="1"/>
</dbReference>
<reference evidence="11 12" key="1">
    <citation type="journal article" date="2017" name="Mol. Plant">
        <title>The Genome of Medicinal Plant Macleaya cordata Provides New Insights into Benzylisoquinoline Alkaloids Metabolism.</title>
        <authorList>
            <person name="Liu X."/>
            <person name="Liu Y."/>
            <person name="Huang P."/>
            <person name="Ma Y."/>
            <person name="Qing Z."/>
            <person name="Tang Q."/>
            <person name="Cao H."/>
            <person name="Cheng P."/>
            <person name="Zheng Y."/>
            <person name="Yuan Z."/>
            <person name="Zhou Y."/>
            <person name="Liu J."/>
            <person name="Tang Z."/>
            <person name="Zhuo Y."/>
            <person name="Zhang Y."/>
            <person name="Yu L."/>
            <person name="Huang J."/>
            <person name="Yang P."/>
            <person name="Peng Q."/>
            <person name="Zhang J."/>
            <person name="Jiang W."/>
            <person name="Zhang Z."/>
            <person name="Lin K."/>
            <person name="Ro D.K."/>
            <person name="Chen X."/>
            <person name="Xiong X."/>
            <person name="Shang Y."/>
            <person name="Huang S."/>
            <person name="Zeng J."/>
        </authorList>
    </citation>
    <scope>NUCLEOTIDE SEQUENCE [LARGE SCALE GENOMIC DNA]</scope>
    <source>
        <strain evidence="12">cv. BLH2017</strain>
        <tissue evidence="11">Root</tissue>
    </source>
</reference>
<dbReference type="EC" id="2.7.12.2" evidence="7"/>
<comment type="caution">
    <text evidence="11">The sequence shown here is derived from an EMBL/GenBank/DDBJ whole genome shotgun (WGS) entry which is preliminary data.</text>
</comment>
<dbReference type="STRING" id="56857.A0A200QD58"/>
<comment type="similarity">
    <text evidence="6">Belongs to the protein kinase superfamily. STE Ser/Thr protein kinase family. MAP kinase kinase subfamily.</text>
</comment>
<protein>
    <recommendedName>
        <fullName evidence="7">mitogen-activated protein kinase kinase</fullName>
        <ecNumber evidence="7">2.7.12.2</ecNumber>
    </recommendedName>
</protein>
<evidence type="ECO:0000256" key="4">
    <source>
        <dbReference type="ARBA" id="ARBA00022777"/>
    </source>
</evidence>
<gene>
    <name evidence="11" type="ORF">BVC80_209g127</name>
</gene>
<keyword evidence="4 11" id="KW-0418">Kinase</keyword>
<dbReference type="PANTHER" id="PTHR48013">
    <property type="entry name" value="DUAL SPECIFICITY MITOGEN-ACTIVATED PROTEIN KINASE KINASE 5-RELATED"/>
    <property type="match status" value="1"/>
</dbReference>
<evidence type="ECO:0000256" key="6">
    <source>
        <dbReference type="ARBA" id="ARBA00038035"/>
    </source>
</evidence>
<feature type="domain" description="Protein kinase" evidence="10">
    <location>
        <begin position="182"/>
        <end position="443"/>
    </location>
</feature>
<keyword evidence="12" id="KW-1185">Reference proteome</keyword>
<dbReference type="FunFam" id="1.10.510.10:FF:000285">
    <property type="entry name" value="Mitogen-activated protein kinase kinase 6"/>
    <property type="match status" value="1"/>
</dbReference>
<name>A0A200QD58_MACCD</name>
<evidence type="ECO:0000256" key="7">
    <source>
        <dbReference type="ARBA" id="ARBA00038999"/>
    </source>
</evidence>
<dbReference type="SUPFAM" id="SSF56112">
    <property type="entry name" value="Protein kinase-like (PK-like)"/>
    <property type="match status" value="1"/>
</dbReference>
<dbReference type="PROSITE" id="PS00107">
    <property type="entry name" value="PROTEIN_KINASE_ATP"/>
    <property type="match status" value="1"/>
</dbReference>
<evidence type="ECO:0000259" key="10">
    <source>
        <dbReference type="PROSITE" id="PS50011"/>
    </source>
</evidence>
<keyword evidence="3 8" id="KW-0547">Nucleotide-binding</keyword>
<dbReference type="AlphaFoldDB" id="A0A200QD58"/>
<evidence type="ECO:0000313" key="11">
    <source>
        <dbReference type="EMBL" id="OVA08395.1"/>
    </source>
</evidence>
<dbReference type="GO" id="GO:0004708">
    <property type="term" value="F:MAP kinase kinase activity"/>
    <property type="evidence" value="ECO:0007669"/>
    <property type="project" value="UniProtKB-EC"/>
</dbReference>
<feature type="binding site" evidence="8">
    <location>
        <position position="211"/>
    </location>
    <ligand>
        <name>ATP</name>
        <dbReference type="ChEBI" id="CHEBI:30616"/>
    </ligand>
</feature>
<evidence type="ECO:0000256" key="1">
    <source>
        <dbReference type="ARBA" id="ARBA00022527"/>
    </source>
</evidence>
<dbReference type="GO" id="GO:0004674">
    <property type="term" value="F:protein serine/threonine kinase activity"/>
    <property type="evidence" value="ECO:0007669"/>
    <property type="project" value="UniProtKB-KW"/>
</dbReference>
<dbReference type="PROSITE" id="PS50011">
    <property type="entry name" value="PROTEIN_KINASE_DOM"/>
    <property type="match status" value="1"/>
</dbReference>
<dbReference type="Gene3D" id="3.30.200.20">
    <property type="entry name" value="Phosphorylase Kinase, domain 1"/>
    <property type="match status" value="1"/>
</dbReference>
<evidence type="ECO:0000313" key="12">
    <source>
        <dbReference type="Proteomes" id="UP000195402"/>
    </source>
</evidence>
<evidence type="ECO:0000256" key="5">
    <source>
        <dbReference type="ARBA" id="ARBA00022840"/>
    </source>
</evidence>
<dbReference type="FunFam" id="3.30.200.20:FF:000040">
    <property type="entry name" value="Dual specificity mitogen-activated protein kinase kinase"/>
    <property type="match status" value="1"/>
</dbReference>
<dbReference type="SMART" id="SM00220">
    <property type="entry name" value="S_TKc"/>
    <property type="match status" value="1"/>
</dbReference>
<dbReference type="CDD" id="cd06623">
    <property type="entry name" value="PKc_MAPKK_plant_like"/>
    <property type="match status" value="1"/>
</dbReference>
<dbReference type="InterPro" id="IPR017441">
    <property type="entry name" value="Protein_kinase_ATP_BS"/>
</dbReference>
<dbReference type="GO" id="GO:0005524">
    <property type="term" value="F:ATP binding"/>
    <property type="evidence" value="ECO:0007669"/>
    <property type="project" value="UniProtKB-UniRule"/>
</dbReference>
<proteinExistence type="inferred from homology"/>
<dbReference type="InterPro" id="IPR000719">
    <property type="entry name" value="Prot_kinase_dom"/>
</dbReference>
<sequence length="468" mass="52987">MDFQNCAVRVDPLTGSNYSTWKRQITLQLGLLDFDFVLTEARPVVPTAESTDVEKATFKKWEKINKLCMMVIRGSIHETISGGIPETTTAKELFELINKQFMGTVHSRQYSRSKMMLGWLGIPPLWGGLEFSYLRQLMTQSGTFKAGNLLVNKDGVRIVSQNEDDAPPPIKPSDNKLNLNDMEKVNEIGRGSSGYVLLVRHKWTGQFFALKVIKITIDEKIRNHIVQELKINVSIQCPNVVVYYQSFYDNGVMSIVLEYMDGGSLADFLMKAKKISEPYLAAICKQASVLKGLAYLHHEKHIIHRDLKPSNLLINHRGEVKITDFGVSAILACTSDQRNTNIGTYSYMSPERIRGGTYGYKSDIWSLGLLLLECAMGHFPYIPPEQEGWSSFYELLDAIVNQSPPRAPSEQFSPEFCSFISSCAQEDPKERRSARELMEHPFISMYEVLDVDLVSYFTNEGSPRATFE</sequence>
<evidence type="ECO:0000256" key="2">
    <source>
        <dbReference type="ARBA" id="ARBA00022679"/>
    </source>
</evidence>
<dbReference type="Proteomes" id="UP000195402">
    <property type="component" value="Unassembled WGS sequence"/>
</dbReference>
<evidence type="ECO:0000256" key="9">
    <source>
        <dbReference type="RuleBase" id="RU000304"/>
    </source>
</evidence>
<dbReference type="OrthoDB" id="10252354at2759"/>